<proteinExistence type="predicted"/>
<organism evidence="1">
    <name type="scientific">marine sediment metagenome</name>
    <dbReference type="NCBI Taxonomy" id="412755"/>
    <lineage>
        <taxon>unclassified sequences</taxon>
        <taxon>metagenomes</taxon>
        <taxon>ecological metagenomes</taxon>
    </lineage>
</organism>
<evidence type="ECO:0008006" key="2">
    <source>
        <dbReference type="Google" id="ProtNLM"/>
    </source>
</evidence>
<name>X1KCL5_9ZZZZ</name>
<dbReference type="EMBL" id="BARU01043293">
    <property type="protein sequence ID" value="GAH79803.1"/>
    <property type="molecule type" value="Genomic_DNA"/>
</dbReference>
<gene>
    <name evidence="1" type="ORF">S03H2_66327</name>
</gene>
<evidence type="ECO:0000313" key="1">
    <source>
        <dbReference type="EMBL" id="GAH79803.1"/>
    </source>
</evidence>
<comment type="caution">
    <text evidence="1">The sequence shown here is derived from an EMBL/GenBank/DDBJ whole genome shotgun (WGS) entry which is preliminary data.</text>
</comment>
<protein>
    <recommendedName>
        <fullName evidence="2">Periplasmic copper-binding protein NosD beta helix domain-containing protein</fullName>
    </recommendedName>
</protein>
<feature type="non-terminal residue" evidence="1">
    <location>
        <position position="192"/>
    </location>
</feature>
<reference evidence="1" key="1">
    <citation type="journal article" date="2014" name="Front. Microbiol.">
        <title>High frequency of phylogenetically diverse reductive dehalogenase-homologous genes in deep subseafloor sedimentary metagenomes.</title>
        <authorList>
            <person name="Kawai M."/>
            <person name="Futagami T."/>
            <person name="Toyoda A."/>
            <person name="Takaki Y."/>
            <person name="Nishi S."/>
            <person name="Hori S."/>
            <person name="Arai W."/>
            <person name="Tsubouchi T."/>
            <person name="Morono Y."/>
            <person name="Uchiyama I."/>
            <person name="Ito T."/>
            <person name="Fujiyama A."/>
            <person name="Inagaki F."/>
            <person name="Takami H."/>
        </authorList>
    </citation>
    <scope>NUCLEOTIDE SEQUENCE</scope>
    <source>
        <strain evidence="1">Expedition CK06-06</strain>
    </source>
</reference>
<dbReference type="AlphaFoldDB" id="X1KCL5"/>
<accession>X1KCL5</accession>
<sequence>MLTADCFDNLIFNNKFINVLKGGDFNALDDGTNNTWNSGTLGNYWNDYPGKDTNDDGIGDTPYSISGAAGSQDNYPIFWDPPIISIVSPIANATFQNTAPQFNISIEGIPVSMWYTIEGNLGNFSFTELNGTINQNAWNNLTEGEITITFYAQDSEEEIGSISIIVIKSIPSQEIIPGYNLFFLFGVLSVVA</sequence>